<reference evidence="2" key="1">
    <citation type="journal article" date="2023" name="Comput. Struct. Biotechnol. J.">
        <title>Discovery of a novel marine Bacteroidetes with a rich repertoire of carbohydrate-active enzymes.</title>
        <authorList>
            <person name="Chen B."/>
            <person name="Liu G."/>
            <person name="Chen Q."/>
            <person name="Wang H."/>
            <person name="Liu L."/>
            <person name="Tang K."/>
        </authorList>
    </citation>
    <scope>NUCLEOTIDE SEQUENCE</scope>
    <source>
        <strain evidence="2">TK19036</strain>
    </source>
</reference>
<dbReference type="PANTHER" id="PTHR43405">
    <property type="entry name" value="GLYCOSYL HYDROLASE DIGH"/>
    <property type="match status" value="1"/>
</dbReference>
<feature type="signal peptide" evidence="1">
    <location>
        <begin position="1"/>
        <end position="18"/>
    </location>
</feature>
<dbReference type="SUPFAM" id="SSF51445">
    <property type="entry name" value="(Trans)glycosidases"/>
    <property type="match status" value="1"/>
</dbReference>
<dbReference type="PANTHER" id="PTHR43405:SF1">
    <property type="entry name" value="GLYCOSYL HYDROLASE DIGH"/>
    <property type="match status" value="1"/>
</dbReference>
<dbReference type="Gene3D" id="3.40.50.880">
    <property type="match status" value="1"/>
</dbReference>
<dbReference type="InterPro" id="IPR029062">
    <property type="entry name" value="Class_I_gatase-like"/>
</dbReference>
<dbReference type="EMBL" id="CP120682">
    <property type="protein sequence ID" value="WKN38844.1"/>
    <property type="molecule type" value="Genomic_DNA"/>
</dbReference>
<organism evidence="2">
    <name type="scientific">Roseihalotalea indica</name>
    <dbReference type="NCBI Taxonomy" id="2867963"/>
    <lineage>
        <taxon>Bacteria</taxon>
        <taxon>Pseudomonadati</taxon>
        <taxon>Bacteroidota</taxon>
        <taxon>Cytophagia</taxon>
        <taxon>Cytophagales</taxon>
        <taxon>Catalimonadaceae</taxon>
        <taxon>Roseihalotalea</taxon>
    </lineage>
</organism>
<dbReference type="Pfam" id="PF14871">
    <property type="entry name" value="GHL6"/>
    <property type="match status" value="1"/>
</dbReference>
<protein>
    <submittedName>
        <fullName evidence="2">Family 10 glycosylhydrolase</fullName>
    </submittedName>
</protein>
<dbReference type="Gene3D" id="3.20.20.80">
    <property type="entry name" value="Glycosidases"/>
    <property type="match status" value="1"/>
</dbReference>
<dbReference type="InterPro" id="IPR052177">
    <property type="entry name" value="Divisome_Glycosyl_Hydrolase"/>
</dbReference>
<dbReference type="AlphaFoldDB" id="A0AA49JHD4"/>
<sequence length="713" mass="82300">MKYTTYILLLISSFSCFAQTSSSRPVSPAAATEWPDSLPWWQRNNLRLMQTNLPAYEATLNVDSLMEDLERFSVNTLIINGGGIMAFYPTKLDFQYINPYMQKNMLGDVIEQCHARNIRVITRFDFSRIHESIFEKHPDWAYISPNGDRITNDDVYMAAINAPYVQEKAMEIVSEVIDRYPIDGIFINMPGYHTGNAYEGTHFGVDQNPHDQQRFKEFSGGMDLPKEEDPAEAAYEKYQEFKEFTVNDWIKRMHETVKAKNPQIAICTYMDDYVDIIRHETQTNSLPYWPYMASDNVNNTIHSHPDHIVSNASIQQISFRSRYNAIEPEETVIRLYENIANGSGLDMSMMGDFRNYEDERNFDAWEEVYGFHKKYEPYFGRYTSPAEICVISPGYWPGGEEAQEYRGIQLMLKESHLQFDIIEASQIEERAERVGQYKLIILPQIKDISEQAMQVILQACNNGTAIIATNQSLTTHQEQLHTLFGARPIQAPHDGNGFYLNPANKQLFKRFNQQTLILWKFNLGLYDFTDADTTFLPIYTPGRPGPPEKIGGHEPNGYYAVGVKKHQQGRAALLPMNLGRLYYIHGYEEHKNILLDMLDELFPNANQLLQTEAHPRVEVVLQNYIENIPAKLGQQEPDGMVLHLVNITGFSGNTYFEPLPVQDLQFRIRCPKEPAYLYSMKQEQNLPFHWEEGYLTFTLDRLGDFEGVIMPAR</sequence>
<keyword evidence="1" id="KW-0732">Signal</keyword>
<accession>A0AA49JHD4</accession>
<gene>
    <name evidence="2" type="ORF">K4G66_09025</name>
</gene>
<proteinExistence type="predicted"/>
<feature type="chain" id="PRO_5041399436" evidence="1">
    <location>
        <begin position="19"/>
        <end position="713"/>
    </location>
</feature>
<name>A0AA49JHD4_9BACT</name>
<evidence type="ECO:0000256" key="1">
    <source>
        <dbReference type="SAM" id="SignalP"/>
    </source>
</evidence>
<evidence type="ECO:0000313" key="2">
    <source>
        <dbReference type="EMBL" id="WKN38844.1"/>
    </source>
</evidence>
<reference evidence="2" key="2">
    <citation type="journal article" date="2024" name="Antonie Van Leeuwenhoek">
        <title>Roseihalotalea indica gen. nov., sp. nov., a halophilic Bacteroidetes from mesopelagic Southwest Indian Ocean with higher carbohydrate metabolic potential.</title>
        <authorList>
            <person name="Chen B."/>
            <person name="Zhang M."/>
            <person name="Lin D."/>
            <person name="Ye J."/>
            <person name="Tang K."/>
        </authorList>
    </citation>
    <scope>NUCLEOTIDE SEQUENCE</scope>
    <source>
        <strain evidence="2">TK19036</strain>
    </source>
</reference>
<dbReference type="PROSITE" id="PS51257">
    <property type="entry name" value="PROKAR_LIPOPROTEIN"/>
    <property type="match status" value="1"/>
</dbReference>
<dbReference type="InterPro" id="IPR028212">
    <property type="entry name" value="GHL6"/>
</dbReference>
<dbReference type="InterPro" id="IPR017853">
    <property type="entry name" value="GH"/>
</dbReference>